<dbReference type="RefSeq" id="WP_420904232.1">
    <property type="nucleotide sequence ID" value="NZ_BAAFGK010000002.1"/>
</dbReference>
<feature type="region of interest" description="Disordered" evidence="1">
    <location>
        <begin position="142"/>
        <end position="212"/>
    </location>
</feature>
<gene>
    <name evidence="3" type="ORF">SIID45300_00834</name>
</gene>
<reference evidence="3 4" key="2">
    <citation type="submission" date="2024-09" db="EMBL/GenBank/DDBJ databases">
        <title>Draft genome sequence of Candidatus Magnetaquicoccaceae bacterium FCR-1.</title>
        <authorList>
            <person name="Shimoshige H."/>
            <person name="Shimamura S."/>
            <person name="Taoka A."/>
            <person name="Kobayashi H."/>
            <person name="Maekawa T."/>
        </authorList>
    </citation>
    <scope>NUCLEOTIDE SEQUENCE [LARGE SCALE GENOMIC DNA]</scope>
    <source>
        <strain evidence="3 4">FCR-1</strain>
    </source>
</reference>
<dbReference type="Proteomes" id="UP001628193">
    <property type="component" value="Unassembled WGS sequence"/>
</dbReference>
<keyword evidence="2" id="KW-0732">Signal</keyword>
<feature type="compositionally biased region" description="Basic and acidic residues" evidence="1">
    <location>
        <begin position="353"/>
        <end position="369"/>
    </location>
</feature>
<accession>A0ABQ0C6M0</accession>
<reference evidence="3 4" key="1">
    <citation type="submission" date="2024-05" db="EMBL/GenBank/DDBJ databases">
        <authorList>
            <consortium name="Candidatus Magnetaquicoccaceae bacterium FCR-1 genome sequencing consortium"/>
            <person name="Shimoshige H."/>
            <person name="Shimamura S."/>
            <person name="Taoka A."/>
            <person name="Kobayashi H."/>
            <person name="Maekawa T."/>
        </authorList>
    </citation>
    <scope>NUCLEOTIDE SEQUENCE [LARGE SCALE GENOMIC DNA]</scope>
    <source>
        <strain evidence="3 4">FCR-1</strain>
    </source>
</reference>
<feature type="signal peptide" evidence="2">
    <location>
        <begin position="1"/>
        <end position="22"/>
    </location>
</feature>
<organism evidence="3 4">
    <name type="scientific">Candidatus Magnetaquiglobus chichijimensis</name>
    <dbReference type="NCBI Taxonomy" id="3141448"/>
    <lineage>
        <taxon>Bacteria</taxon>
        <taxon>Pseudomonadati</taxon>
        <taxon>Pseudomonadota</taxon>
        <taxon>Magnetococcia</taxon>
        <taxon>Magnetococcales</taxon>
        <taxon>Candidatus Magnetaquicoccaceae</taxon>
        <taxon>Candidatus Magnetaquiglobus</taxon>
    </lineage>
</organism>
<feature type="chain" id="PRO_5047202332" description="Secretin/TonB short N-terminal domain-containing protein" evidence="2">
    <location>
        <begin position="23"/>
        <end position="378"/>
    </location>
</feature>
<name>A0ABQ0C6M0_9PROT</name>
<comment type="caution">
    <text evidence="3">The sequence shown here is derived from an EMBL/GenBank/DDBJ whole genome shotgun (WGS) entry which is preliminary data.</text>
</comment>
<evidence type="ECO:0008006" key="5">
    <source>
        <dbReference type="Google" id="ProtNLM"/>
    </source>
</evidence>
<dbReference type="Gene3D" id="3.30.1370.130">
    <property type="match status" value="1"/>
</dbReference>
<sequence length="378" mass="41076">MNVFRFILLLFLLHGVPASLNAAPAASSDSSRRADSSVAGESVVYRNHKLSVNLRAVPIREALQKVSDQVGLSFLVDPEVSGKVSAQFENLSLEKGLRRLLSGQSHAMVHAVPQKGGKGDKSAQRITQVKVFKKGSLNLTRYDTIHPSEPSEPVVEKKGGDEKNAVKSVDKGSAPSQGAVQGSSGAETAKTGGREVDSSRHPSPARVDTHGVRGPAQVMAAIQETESAIALIHRKAQGERQAIEYESARTRETLASGQGNPKDLVDKLTTLEQQKARSEQNTQAMLAPEQQKLQQLRQDLESLKTPAEQQIENRAMVNRQAAVMRDQAGQVEDARRVEASRQAAMVAEQRANAARETEARRQAEIRRQQELSNRNAGP</sequence>
<evidence type="ECO:0000256" key="1">
    <source>
        <dbReference type="SAM" id="MobiDB-lite"/>
    </source>
</evidence>
<evidence type="ECO:0000313" key="4">
    <source>
        <dbReference type="Proteomes" id="UP001628193"/>
    </source>
</evidence>
<feature type="compositionally biased region" description="Basic and acidic residues" evidence="1">
    <location>
        <begin position="154"/>
        <end position="170"/>
    </location>
</feature>
<protein>
    <recommendedName>
        <fullName evidence="5">Secretin/TonB short N-terminal domain-containing protein</fullName>
    </recommendedName>
</protein>
<evidence type="ECO:0000313" key="3">
    <source>
        <dbReference type="EMBL" id="GAB0056526.1"/>
    </source>
</evidence>
<feature type="region of interest" description="Disordered" evidence="1">
    <location>
        <begin position="348"/>
        <end position="378"/>
    </location>
</feature>
<feature type="compositionally biased region" description="Polar residues" evidence="1">
    <location>
        <begin position="174"/>
        <end position="186"/>
    </location>
</feature>
<keyword evidence="4" id="KW-1185">Reference proteome</keyword>
<dbReference type="EMBL" id="BAAFGK010000002">
    <property type="protein sequence ID" value="GAB0056526.1"/>
    <property type="molecule type" value="Genomic_DNA"/>
</dbReference>
<proteinExistence type="predicted"/>
<evidence type="ECO:0000256" key="2">
    <source>
        <dbReference type="SAM" id="SignalP"/>
    </source>
</evidence>